<dbReference type="EMBL" id="CAJVCH010084953">
    <property type="protein sequence ID" value="CAG7721979.1"/>
    <property type="molecule type" value="Genomic_DNA"/>
</dbReference>
<evidence type="ECO:0000313" key="2">
    <source>
        <dbReference type="Proteomes" id="UP000708208"/>
    </source>
</evidence>
<feature type="non-terminal residue" evidence="1">
    <location>
        <position position="1"/>
    </location>
</feature>
<reference evidence="1" key="1">
    <citation type="submission" date="2021-06" db="EMBL/GenBank/DDBJ databases">
        <authorList>
            <person name="Hodson N. C."/>
            <person name="Mongue J. A."/>
            <person name="Jaron S. K."/>
        </authorList>
    </citation>
    <scope>NUCLEOTIDE SEQUENCE</scope>
</reference>
<dbReference type="Proteomes" id="UP000708208">
    <property type="component" value="Unassembled WGS sequence"/>
</dbReference>
<dbReference type="AlphaFoldDB" id="A0A8J2JUF5"/>
<organism evidence="1 2">
    <name type="scientific">Allacma fusca</name>
    <dbReference type="NCBI Taxonomy" id="39272"/>
    <lineage>
        <taxon>Eukaryota</taxon>
        <taxon>Metazoa</taxon>
        <taxon>Ecdysozoa</taxon>
        <taxon>Arthropoda</taxon>
        <taxon>Hexapoda</taxon>
        <taxon>Collembola</taxon>
        <taxon>Symphypleona</taxon>
        <taxon>Sminthuridae</taxon>
        <taxon>Allacma</taxon>
    </lineage>
</organism>
<accession>A0A8J2JUF5</accession>
<proteinExistence type="predicted"/>
<name>A0A8J2JUF5_9HEXA</name>
<keyword evidence="2" id="KW-1185">Reference proteome</keyword>
<dbReference type="OrthoDB" id="247542at2759"/>
<feature type="non-terminal residue" evidence="1">
    <location>
        <position position="41"/>
    </location>
</feature>
<evidence type="ECO:0000313" key="1">
    <source>
        <dbReference type="EMBL" id="CAG7721979.1"/>
    </source>
</evidence>
<protein>
    <submittedName>
        <fullName evidence="1">Uncharacterized protein</fullName>
    </submittedName>
</protein>
<sequence length="41" mass="4391">FPVPVFALCAADDPMQPKDSLPFREAVEDGSNLVMVVTARG</sequence>
<comment type="caution">
    <text evidence="1">The sequence shown here is derived from an EMBL/GenBank/DDBJ whole genome shotgun (WGS) entry which is preliminary data.</text>
</comment>
<gene>
    <name evidence="1" type="ORF">AFUS01_LOCUS11160</name>
</gene>